<name>A0ABS4H2A7_9BACL</name>
<protein>
    <recommendedName>
        <fullName evidence="4">Glycosyltransferase</fullName>
    </recommendedName>
</protein>
<dbReference type="EMBL" id="JAGGKP010000002">
    <property type="protein sequence ID" value="MBP1936669.1"/>
    <property type="molecule type" value="Genomic_DNA"/>
</dbReference>
<evidence type="ECO:0000313" key="3">
    <source>
        <dbReference type="Proteomes" id="UP001519273"/>
    </source>
</evidence>
<keyword evidence="1" id="KW-0472">Membrane</keyword>
<evidence type="ECO:0000313" key="2">
    <source>
        <dbReference type="EMBL" id="MBP1936669.1"/>
    </source>
</evidence>
<evidence type="ECO:0000256" key="1">
    <source>
        <dbReference type="SAM" id="Phobius"/>
    </source>
</evidence>
<keyword evidence="1" id="KW-0812">Transmembrane</keyword>
<comment type="caution">
    <text evidence="2">The sequence shown here is derived from an EMBL/GenBank/DDBJ whole genome shotgun (WGS) entry which is preliminary data.</text>
</comment>
<dbReference type="RefSeq" id="WP_209847664.1">
    <property type="nucleotide sequence ID" value="NZ_CBCRVE010000003.1"/>
</dbReference>
<keyword evidence="1" id="KW-1133">Transmembrane helix</keyword>
<organism evidence="2 3">
    <name type="scientific">Paenibacillus sediminis</name>
    <dbReference type="NCBI Taxonomy" id="664909"/>
    <lineage>
        <taxon>Bacteria</taxon>
        <taxon>Bacillati</taxon>
        <taxon>Bacillota</taxon>
        <taxon>Bacilli</taxon>
        <taxon>Bacillales</taxon>
        <taxon>Paenibacillaceae</taxon>
        <taxon>Paenibacillus</taxon>
    </lineage>
</organism>
<accession>A0ABS4H2A7</accession>
<dbReference type="Proteomes" id="UP001519273">
    <property type="component" value="Unassembled WGS sequence"/>
</dbReference>
<proteinExistence type="predicted"/>
<feature type="transmembrane region" description="Helical" evidence="1">
    <location>
        <begin position="6"/>
        <end position="24"/>
    </location>
</feature>
<gene>
    <name evidence="2" type="ORF">J2Z20_001550</name>
</gene>
<keyword evidence="3" id="KW-1185">Reference proteome</keyword>
<sequence length="143" mass="16487">MVPYLLWILLVYGLTAAGVHLLYVRHSRRNKAANKEAVHYVLVTSNHEKQIEWYIRALEWYSWIRGQMVVVTVVDERSTDHTIPIIERMSKHANGLQLSVISRSDLLGDDDLYSLVSTHKGEGVLLIDLRIPREALKIPYVHC</sequence>
<reference evidence="2 3" key="1">
    <citation type="submission" date="2021-03" db="EMBL/GenBank/DDBJ databases">
        <title>Genomic Encyclopedia of Type Strains, Phase IV (KMG-IV): sequencing the most valuable type-strain genomes for metagenomic binning, comparative biology and taxonomic classification.</title>
        <authorList>
            <person name="Goeker M."/>
        </authorList>
    </citation>
    <scope>NUCLEOTIDE SEQUENCE [LARGE SCALE GENOMIC DNA]</scope>
    <source>
        <strain evidence="2 3">DSM 23491</strain>
    </source>
</reference>
<evidence type="ECO:0008006" key="4">
    <source>
        <dbReference type="Google" id="ProtNLM"/>
    </source>
</evidence>